<accession>A0A6M1SGT9</accession>
<dbReference type="GO" id="GO:0020037">
    <property type="term" value="F:heme binding"/>
    <property type="evidence" value="ECO:0007669"/>
    <property type="project" value="InterPro"/>
</dbReference>
<dbReference type="GO" id="GO:0004888">
    <property type="term" value="F:transmembrane signaling receptor activity"/>
    <property type="evidence" value="ECO:0007669"/>
    <property type="project" value="InterPro"/>
</dbReference>
<proteinExistence type="inferred from homology"/>
<sequence length="502" mass="53614">MQDQLQGRVEYLGLDEEARARIEQLQPLLERHLPVALKEDRGGLIPSSVRFLFGKDQLETGGARQAEQVRAVLGGKADEHSAEGSQRLGHRHARLKLDPRWHVGGYGVMLEIIIRGVVQDVLAEALKPRKNRLGLSAQRDPEAILAEADAMAQGLAGVIKAVLLDVDLVATSHIKRVNEDARAGEERIRARMRRASEATGQTLRLVAGGKFDERFTDAVEPEFEEVRNSANAVADRLAQVLLKLRTTSHSLRSSTGDISASAGDLAGRTLQQAVAIDQANDMIRQLATTLAENAKRLSAAGKLTKGLIQGASASGEAMRKASTSLAAIVEGNEQLTGLVKLFDDMAFQSNLLALKASVEAANSGPSGTGFGDVAMEMRALAQRAAEASATGRTLVETGNSKVRSGIDLVSRALDGLSTITGNATESAQTVDAVAKAGRAQVDALEQVIIVLREMHETIQHNAVLGEQTNAALSETSLQIEALDVVMRLFDAQTTEEELARAG</sequence>
<dbReference type="GO" id="GO:0019825">
    <property type="term" value="F:oxygen binding"/>
    <property type="evidence" value="ECO:0007669"/>
    <property type="project" value="InterPro"/>
</dbReference>
<evidence type="ECO:0000313" key="6">
    <source>
        <dbReference type="Proteomes" id="UP000474802"/>
    </source>
</evidence>
<dbReference type="PANTHER" id="PTHR43531:SF11">
    <property type="entry name" value="METHYL-ACCEPTING CHEMOTAXIS PROTEIN 3"/>
    <property type="match status" value="1"/>
</dbReference>
<dbReference type="Pfam" id="PF00015">
    <property type="entry name" value="MCPsignal"/>
    <property type="match status" value="1"/>
</dbReference>
<evidence type="ECO:0000313" key="5">
    <source>
        <dbReference type="EMBL" id="NGP16390.1"/>
    </source>
</evidence>
<dbReference type="SUPFAM" id="SSF58104">
    <property type="entry name" value="Methyl-accepting chemotaxis protein (MCP) signaling domain"/>
    <property type="match status" value="1"/>
</dbReference>
<organism evidence="5 6">
    <name type="scientific">Devosia aurantiaca</name>
    <dbReference type="NCBI Taxonomy" id="2714858"/>
    <lineage>
        <taxon>Bacteria</taxon>
        <taxon>Pseudomonadati</taxon>
        <taxon>Pseudomonadota</taxon>
        <taxon>Alphaproteobacteria</taxon>
        <taxon>Hyphomicrobiales</taxon>
        <taxon>Devosiaceae</taxon>
        <taxon>Devosia</taxon>
    </lineage>
</organism>
<evidence type="ECO:0000256" key="1">
    <source>
        <dbReference type="ARBA" id="ARBA00022500"/>
    </source>
</evidence>
<dbReference type="SUPFAM" id="SSF46458">
    <property type="entry name" value="Globin-like"/>
    <property type="match status" value="1"/>
</dbReference>
<keyword evidence="6" id="KW-1185">Reference proteome</keyword>
<reference evidence="5 6" key="1">
    <citation type="submission" date="2020-02" db="EMBL/GenBank/DDBJ databases">
        <authorList>
            <person name="Khan S.A."/>
            <person name="Jeon C.O."/>
            <person name="Chun B.H."/>
        </authorList>
    </citation>
    <scope>NUCLEOTIDE SEQUENCE [LARGE SCALE GENOMIC DNA]</scope>
    <source>
        <strain evidence="5 6">H239</strain>
    </source>
</reference>
<reference evidence="5 6" key="2">
    <citation type="submission" date="2020-03" db="EMBL/GenBank/DDBJ databases">
        <title>Devosia chinhatensis sp. nov., isolated from a hexachlorocyclohexane (HCH) dump site in India.</title>
        <authorList>
            <person name="Kumar M."/>
            <person name="Lal R."/>
        </authorList>
    </citation>
    <scope>NUCLEOTIDE SEQUENCE [LARGE SCALE GENOMIC DNA]</scope>
    <source>
        <strain evidence="5 6">H239</strain>
    </source>
</reference>
<dbReference type="CDD" id="cd01068">
    <property type="entry name" value="globin_sensor"/>
    <property type="match status" value="1"/>
</dbReference>
<dbReference type="PRINTS" id="PR00260">
    <property type="entry name" value="CHEMTRNSDUCR"/>
</dbReference>
<dbReference type="GO" id="GO:0006935">
    <property type="term" value="P:chemotaxis"/>
    <property type="evidence" value="ECO:0007669"/>
    <property type="project" value="UniProtKB-KW"/>
</dbReference>
<dbReference type="Gene3D" id="1.10.287.950">
    <property type="entry name" value="Methyl-accepting chemotaxis protein"/>
    <property type="match status" value="1"/>
</dbReference>
<dbReference type="GO" id="GO:0007165">
    <property type="term" value="P:signal transduction"/>
    <property type="evidence" value="ECO:0007669"/>
    <property type="project" value="UniProtKB-KW"/>
</dbReference>
<dbReference type="Gene3D" id="1.10.490.10">
    <property type="entry name" value="Globins"/>
    <property type="match status" value="1"/>
</dbReference>
<comment type="similarity">
    <text evidence="2">Belongs to the methyl-accepting chemotaxis (MCP) protein family.</text>
</comment>
<dbReference type="InterPro" id="IPR009050">
    <property type="entry name" value="Globin-like_sf"/>
</dbReference>
<dbReference type="InterPro" id="IPR004089">
    <property type="entry name" value="MCPsignal_dom"/>
</dbReference>
<evidence type="ECO:0000256" key="3">
    <source>
        <dbReference type="PROSITE-ProRule" id="PRU00284"/>
    </source>
</evidence>
<protein>
    <recommendedName>
        <fullName evidence="4">Methyl-accepting transducer domain-containing protein</fullName>
    </recommendedName>
</protein>
<keyword evidence="1" id="KW-0145">Chemotaxis</keyword>
<dbReference type="GO" id="GO:0016020">
    <property type="term" value="C:membrane"/>
    <property type="evidence" value="ECO:0007669"/>
    <property type="project" value="InterPro"/>
</dbReference>
<dbReference type="SMART" id="SM00283">
    <property type="entry name" value="MA"/>
    <property type="match status" value="1"/>
</dbReference>
<dbReference type="Pfam" id="PF11563">
    <property type="entry name" value="Protoglobin"/>
    <property type="match status" value="1"/>
</dbReference>
<dbReference type="InterPro" id="IPR044398">
    <property type="entry name" value="Globin-sensor_dom"/>
</dbReference>
<dbReference type="InterPro" id="IPR051310">
    <property type="entry name" value="MCP_chemotaxis"/>
</dbReference>
<gene>
    <name evidence="5" type="ORF">G5575_00600</name>
</gene>
<dbReference type="InterPro" id="IPR004090">
    <property type="entry name" value="Chemotax_Me-accpt_rcpt"/>
</dbReference>
<evidence type="ECO:0000256" key="2">
    <source>
        <dbReference type="ARBA" id="ARBA00029447"/>
    </source>
</evidence>
<dbReference type="PANTHER" id="PTHR43531">
    <property type="entry name" value="PROTEIN ICFG"/>
    <property type="match status" value="1"/>
</dbReference>
<name>A0A6M1SGT9_9HYPH</name>
<dbReference type="Proteomes" id="UP000474802">
    <property type="component" value="Unassembled WGS sequence"/>
</dbReference>
<keyword evidence="3" id="KW-0807">Transducer</keyword>
<feature type="domain" description="Methyl-accepting transducer" evidence="4">
    <location>
        <begin position="247"/>
        <end position="476"/>
    </location>
</feature>
<evidence type="ECO:0000259" key="4">
    <source>
        <dbReference type="PROSITE" id="PS50111"/>
    </source>
</evidence>
<dbReference type="InterPro" id="IPR039379">
    <property type="entry name" value="Protoglobin_sensor_dom"/>
</dbReference>
<comment type="caution">
    <text evidence="5">The sequence shown here is derived from an EMBL/GenBank/DDBJ whole genome shotgun (WGS) entry which is preliminary data.</text>
</comment>
<dbReference type="InterPro" id="IPR012292">
    <property type="entry name" value="Globin/Proto"/>
</dbReference>
<dbReference type="EMBL" id="JAALFG010000001">
    <property type="protein sequence ID" value="NGP16390.1"/>
    <property type="molecule type" value="Genomic_DNA"/>
</dbReference>
<dbReference type="AlphaFoldDB" id="A0A6M1SGT9"/>
<dbReference type="RefSeq" id="WP_164532655.1">
    <property type="nucleotide sequence ID" value="NZ_JAALFG010000001.1"/>
</dbReference>
<dbReference type="PROSITE" id="PS50111">
    <property type="entry name" value="CHEMOTAXIS_TRANSDUC_2"/>
    <property type="match status" value="1"/>
</dbReference>